<keyword evidence="5 7" id="KW-0408">Iron</keyword>
<dbReference type="GO" id="GO:0016712">
    <property type="term" value="F:oxidoreductase activity, acting on paired donors, with incorporation or reduction of molecular oxygen, reduced flavin or flavoprotein as one donor, and incorporation of one atom of oxygen"/>
    <property type="evidence" value="ECO:0007669"/>
    <property type="project" value="TreeGrafter"/>
</dbReference>
<gene>
    <name evidence="10" type="primary">CYP2J2_4</name>
    <name evidence="10" type="ORF">AVEN_166078_1</name>
</gene>
<dbReference type="PRINTS" id="PR00463">
    <property type="entry name" value="EP450I"/>
</dbReference>
<name>A0A4Y2LGT1_ARAVE</name>
<dbReference type="Proteomes" id="UP000499080">
    <property type="component" value="Unassembled WGS sequence"/>
</dbReference>
<evidence type="ECO:0000256" key="2">
    <source>
        <dbReference type="ARBA" id="ARBA00010617"/>
    </source>
</evidence>
<evidence type="ECO:0000256" key="4">
    <source>
        <dbReference type="ARBA" id="ARBA00023002"/>
    </source>
</evidence>
<comment type="caution">
    <text evidence="10">The sequence shown here is derived from an EMBL/GenBank/DDBJ whole genome shotgun (WGS) entry which is preliminary data.</text>
</comment>
<dbReference type="GO" id="GO:0020037">
    <property type="term" value="F:heme binding"/>
    <property type="evidence" value="ECO:0007669"/>
    <property type="project" value="InterPro"/>
</dbReference>
<sequence length="515" mass="59413">MQYLYKSLVPQLRSGVANITSLVKTYQFELLVGICAFFLAYAIALFIRKIRSNFPPGPIGLPIVGYLPFLSEDLHLDFSELGKKYGDVFSVRLGSQNIVVLHGAEAIKEALNKTEFLGKPPVGVLEIVNPLSPFFGSDFHAWKEQRRFVVQSMKDLGLGKTKIEDDVMDEISHFMEVLKNYDGKPVDLKDPLSPSMSNNICALVFGKRYEYDDPDRQFLDKNLEQANESFSQFTADVLYPWLRRIPFFTKFQNIDIPLTAFNNYRKFFKKELNKHIQSLDPGNIRDFIDRYLLEIDSQNKKNPDTTFHHDMLMSSAIDLFGAGSETVRTSILWIIYTMAAFPDVQKKVQQEIMEVLGPDRKPEFSDFRNMPFTNAVILELLRWKSIVPLNLMRYTLDDTTVGGYDIPKGTIVLANFWNVHHDSRYWNEPDKFKPERFLSKDGKSVVKSSNYMPFSLGRRVCPGESMAYMEMFLYFSSILQKFDVVFPDGTKPTFEAKLTIAYRLERFLVKFIPKS</sequence>
<dbReference type="InterPro" id="IPR050182">
    <property type="entry name" value="Cytochrome_P450_fam2"/>
</dbReference>
<dbReference type="InterPro" id="IPR001128">
    <property type="entry name" value="Cyt_P450"/>
</dbReference>
<dbReference type="PRINTS" id="PR00385">
    <property type="entry name" value="P450"/>
</dbReference>
<proteinExistence type="inferred from homology"/>
<dbReference type="GO" id="GO:0005737">
    <property type="term" value="C:cytoplasm"/>
    <property type="evidence" value="ECO:0007669"/>
    <property type="project" value="TreeGrafter"/>
</dbReference>
<evidence type="ECO:0000256" key="7">
    <source>
        <dbReference type="PIRSR" id="PIRSR602401-1"/>
    </source>
</evidence>
<feature type="binding site" description="axial binding residue" evidence="7">
    <location>
        <position position="461"/>
    </location>
    <ligand>
        <name>heme</name>
        <dbReference type="ChEBI" id="CHEBI:30413"/>
    </ligand>
    <ligandPart>
        <name>Fe</name>
        <dbReference type="ChEBI" id="CHEBI:18248"/>
    </ligandPart>
</feature>
<keyword evidence="9" id="KW-0812">Transmembrane</keyword>
<evidence type="ECO:0000256" key="6">
    <source>
        <dbReference type="ARBA" id="ARBA00023033"/>
    </source>
</evidence>
<evidence type="ECO:0000256" key="8">
    <source>
        <dbReference type="RuleBase" id="RU000461"/>
    </source>
</evidence>
<dbReference type="OrthoDB" id="6419025at2759"/>
<dbReference type="InterPro" id="IPR036396">
    <property type="entry name" value="Cyt_P450_sf"/>
</dbReference>
<evidence type="ECO:0000313" key="11">
    <source>
        <dbReference type="Proteomes" id="UP000499080"/>
    </source>
</evidence>
<keyword evidence="6 8" id="KW-0503">Monooxygenase</keyword>
<dbReference type="InterPro" id="IPR002401">
    <property type="entry name" value="Cyt_P450_E_grp-I"/>
</dbReference>
<keyword evidence="9" id="KW-0472">Membrane</keyword>
<keyword evidence="9" id="KW-1133">Transmembrane helix</keyword>
<dbReference type="GO" id="GO:0005506">
    <property type="term" value="F:iron ion binding"/>
    <property type="evidence" value="ECO:0007669"/>
    <property type="project" value="InterPro"/>
</dbReference>
<comment type="cofactor">
    <cofactor evidence="1 7">
        <name>heme</name>
        <dbReference type="ChEBI" id="CHEBI:30413"/>
    </cofactor>
</comment>
<evidence type="ECO:0000313" key="10">
    <source>
        <dbReference type="EMBL" id="GBN12796.1"/>
    </source>
</evidence>
<dbReference type="Gene3D" id="1.10.630.10">
    <property type="entry name" value="Cytochrome P450"/>
    <property type="match status" value="1"/>
</dbReference>
<dbReference type="PROSITE" id="PS00086">
    <property type="entry name" value="CYTOCHROME_P450"/>
    <property type="match status" value="1"/>
</dbReference>
<keyword evidence="11" id="KW-1185">Reference proteome</keyword>
<comment type="similarity">
    <text evidence="2 8">Belongs to the cytochrome P450 family.</text>
</comment>
<evidence type="ECO:0000256" key="5">
    <source>
        <dbReference type="ARBA" id="ARBA00023004"/>
    </source>
</evidence>
<dbReference type="FunFam" id="1.10.630.10:FF:000036">
    <property type="entry name" value="CYtochrome P450 family"/>
    <property type="match status" value="1"/>
</dbReference>
<keyword evidence="3 7" id="KW-0479">Metal-binding</keyword>
<keyword evidence="4 8" id="KW-0560">Oxidoreductase</keyword>
<dbReference type="PANTHER" id="PTHR24300:SF375">
    <property type="entry name" value="CYTOCHROME P450 FAMILY"/>
    <property type="match status" value="1"/>
</dbReference>
<dbReference type="PANTHER" id="PTHR24300">
    <property type="entry name" value="CYTOCHROME P450 508A4-RELATED"/>
    <property type="match status" value="1"/>
</dbReference>
<dbReference type="GO" id="GO:0006082">
    <property type="term" value="P:organic acid metabolic process"/>
    <property type="evidence" value="ECO:0007669"/>
    <property type="project" value="TreeGrafter"/>
</dbReference>
<evidence type="ECO:0000256" key="9">
    <source>
        <dbReference type="SAM" id="Phobius"/>
    </source>
</evidence>
<dbReference type="Pfam" id="PF00067">
    <property type="entry name" value="p450"/>
    <property type="match status" value="1"/>
</dbReference>
<evidence type="ECO:0000256" key="3">
    <source>
        <dbReference type="ARBA" id="ARBA00022723"/>
    </source>
</evidence>
<dbReference type="SUPFAM" id="SSF48264">
    <property type="entry name" value="Cytochrome P450"/>
    <property type="match status" value="1"/>
</dbReference>
<dbReference type="GO" id="GO:0006805">
    <property type="term" value="P:xenobiotic metabolic process"/>
    <property type="evidence" value="ECO:0007669"/>
    <property type="project" value="TreeGrafter"/>
</dbReference>
<keyword evidence="7 8" id="KW-0349">Heme</keyword>
<dbReference type="InterPro" id="IPR017972">
    <property type="entry name" value="Cyt_P450_CS"/>
</dbReference>
<accession>A0A4Y2LGT1</accession>
<feature type="transmembrane region" description="Helical" evidence="9">
    <location>
        <begin position="30"/>
        <end position="47"/>
    </location>
</feature>
<protein>
    <submittedName>
        <fullName evidence="10">Cytochrome P450 2J2</fullName>
    </submittedName>
</protein>
<dbReference type="EMBL" id="BGPR01005719">
    <property type="protein sequence ID" value="GBN12796.1"/>
    <property type="molecule type" value="Genomic_DNA"/>
</dbReference>
<reference evidence="10 11" key="1">
    <citation type="journal article" date="2019" name="Sci. Rep.">
        <title>Orb-weaving spider Araneus ventricosus genome elucidates the spidroin gene catalogue.</title>
        <authorList>
            <person name="Kono N."/>
            <person name="Nakamura H."/>
            <person name="Ohtoshi R."/>
            <person name="Moran D.A.P."/>
            <person name="Shinohara A."/>
            <person name="Yoshida Y."/>
            <person name="Fujiwara M."/>
            <person name="Mori M."/>
            <person name="Tomita M."/>
            <person name="Arakawa K."/>
        </authorList>
    </citation>
    <scope>NUCLEOTIDE SEQUENCE [LARGE SCALE GENOMIC DNA]</scope>
</reference>
<evidence type="ECO:0000256" key="1">
    <source>
        <dbReference type="ARBA" id="ARBA00001971"/>
    </source>
</evidence>
<dbReference type="AlphaFoldDB" id="A0A4Y2LGT1"/>
<organism evidence="10 11">
    <name type="scientific">Araneus ventricosus</name>
    <name type="common">Orbweaver spider</name>
    <name type="synonym">Epeira ventricosa</name>
    <dbReference type="NCBI Taxonomy" id="182803"/>
    <lineage>
        <taxon>Eukaryota</taxon>
        <taxon>Metazoa</taxon>
        <taxon>Ecdysozoa</taxon>
        <taxon>Arthropoda</taxon>
        <taxon>Chelicerata</taxon>
        <taxon>Arachnida</taxon>
        <taxon>Araneae</taxon>
        <taxon>Araneomorphae</taxon>
        <taxon>Entelegynae</taxon>
        <taxon>Araneoidea</taxon>
        <taxon>Araneidae</taxon>
        <taxon>Araneus</taxon>
    </lineage>
</organism>